<keyword evidence="9" id="KW-0067">ATP-binding</keyword>
<dbReference type="Gene3D" id="3.30.565.10">
    <property type="entry name" value="Histidine kinase-like ATPase, C-terminal domain"/>
    <property type="match status" value="1"/>
</dbReference>
<evidence type="ECO:0000256" key="8">
    <source>
        <dbReference type="ARBA" id="ARBA00022777"/>
    </source>
</evidence>
<evidence type="ECO:0000256" key="9">
    <source>
        <dbReference type="ARBA" id="ARBA00022840"/>
    </source>
</evidence>
<keyword evidence="11" id="KW-0902">Two-component regulatory system</keyword>
<dbReference type="InterPro" id="IPR004358">
    <property type="entry name" value="Sig_transdc_His_kin-like_C"/>
</dbReference>
<dbReference type="InterPro" id="IPR005467">
    <property type="entry name" value="His_kinase_dom"/>
</dbReference>
<dbReference type="PROSITE" id="PS50885">
    <property type="entry name" value="HAMP"/>
    <property type="match status" value="1"/>
</dbReference>
<comment type="catalytic activity">
    <reaction evidence="1">
        <text>ATP + protein L-histidine = ADP + protein N-phospho-L-histidine.</text>
        <dbReference type="EC" id="2.7.13.3"/>
    </reaction>
</comment>
<dbReference type="Proteomes" id="UP000317835">
    <property type="component" value="Plasmid pElP_1"/>
</dbReference>
<dbReference type="SUPFAM" id="SSF55785">
    <property type="entry name" value="PYP-like sensor domain (PAS domain)"/>
    <property type="match status" value="1"/>
</dbReference>
<evidence type="ECO:0000256" key="2">
    <source>
        <dbReference type="ARBA" id="ARBA00004141"/>
    </source>
</evidence>
<dbReference type="InterPro" id="IPR000014">
    <property type="entry name" value="PAS"/>
</dbReference>
<dbReference type="Gene3D" id="1.10.287.130">
    <property type="match status" value="1"/>
</dbReference>
<dbReference type="InterPro" id="IPR036890">
    <property type="entry name" value="HATPase_C_sf"/>
</dbReference>
<dbReference type="Gene3D" id="3.30.450.20">
    <property type="entry name" value="PAS domain"/>
    <property type="match status" value="1"/>
</dbReference>
<keyword evidence="19" id="KW-0614">Plasmid</keyword>
<feature type="domain" description="HAMP" evidence="18">
    <location>
        <begin position="206"/>
        <end position="258"/>
    </location>
</feature>
<dbReference type="FunFam" id="3.30.565.10:FF:000006">
    <property type="entry name" value="Sensor histidine kinase WalK"/>
    <property type="match status" value="1"/>
</dbReference>
<dbReference type="AlphaFoldDB" id="A0A518HEB4"/>
<dbReference type="Gene3D" id="6.10.340.10">
    <property type="match status" value="1"/>
</dbReference>
<evidence type="ECO:0000313" key="19">
    <source>
        <dbReference type="EMBL" id="QDV39185.1"/>
    </source>
</evidence>
<dbReference type="PROSITE" id="PS50112">
    <property type="entry name" value="PAS"/>
    <property type="match status" value="1"/>
</dbReference>
<dbReference type="Pfam" id="PF00512">
    <property type="entry name" value="HisKA"/>
    <property type="match status" value="1"/>
</dbReference>
<dbReference type="InterPro" id="IPR003594">
    <property type="entry name" value="HATPase_dom"/>
</dbReference>
<dbReference type="SUPFAM" id="SSF55874">
    <property type="entry name" value="ATPase domain of HSP90 chaperone/DNA topoisomerase II/histidine kinase"/>
    <property type="match status" value="1"/>
</dbReference>
<evidence type="ECO:0000256" key="11">
    <source>
        <dbReference type="ARBA" id="ARBA00023012"/>
    </source>
</evidence>
<dbReference type="CDD" id="cd00082">
    <property type="entry name" value="HisKA"/>
    <property type="match status" value="1"/>
</dbReference>
<dbReference type="InterPro" id="IPR035965">
    <property type="entry name" value="PAS-like_dom_sf"/>
</dbReference>
<comment type="subcellular location">
    <subcellularLocation>
        <location evidence="2">Membrane</location>
        <topology evidence="2">Multi-pass membrane protein</topology>
    </subcellularLocation>
</comment>
<feature type="compositionally biased region" description="Basic and acidic residues" evidence="13">
    <location>
        <begin position="611"/>
        <end position="623"/>
    </location>
</feature>
<protein>
    <recommendedName>
        <fullName evidence="3">histidine kinase</fullName>
        <ecNumber evidence="3">2.7.13.3</ecNumber>
    </recommendedName>
</protein>
<dbReference type="InterPro" id="IPR000700">
    <property type="entry name" value="PAS-assoc_C"/>
</dbReference>
<name>A0A518HEB4_9BACT</name>
<keyword evidence="6 14" id="KW-0812">Transmembrane</keyword>
<dbReference type="GO" id="GO:0000155">
    <property type="term" value="F:phosphorelay sensor kinase activity"/>
    <property type="evidence" value="ECO:0007669"/>
    <property type="project" value="InterPro"/>
</dbReference>
<dbReference type="SMART" id="SM00304">
    <property type="entry name" value="HAMP"/>
    <property type="match status" value="1"/>
</dbReference>
<dbReference type="CDD" id="cd00075">
    <property type="entry name" value="HATPase"/>
    <property type="match status" value="1"/>
</dbReference>
<evidence type="ECO:0000259" key="16">
    <source>
        <dbReference type="PROSITE" id="PS50112"/>
    </source>
</evidence>
<dbReference type="InterPro" id="IPR003661">
    <property type="entry name" value="HisK_dim/P_dom"/>
</dbReference>
<feature type="compositionally biased region" description="Polar residues" evidence="13">
    <location>
        <begin position="597"/>
        <end position="606"/>
    </location>
</feature>
<keyword evidence="7" id="KW-0547">Nucleotide-binding</keyword>
<dbReference type="Pfam" id="PF00672">
    <property type="entry name" value="HAMP"/>
    <property type="match status" value="1"/>
</dbReference>
<dbReference type="OrthoDB" id="9813151at2"/>
<dbReference type="InterPro" id="IPR003660">
    <property type="entry name" value="HAMP_dom"/>
</dbReference>
<dbReference type="SMART" id="SM00387">
    <property type="entry name" value="HATPase_c"/>
    <property type="match status" value="1"/>
</dbReference>
<dbReference type="GO" id="GO:0016020">
    <property type="term" value="C:membrane"/>
    <property type="evidence" value="ECO:0007669"/>
    <property type="project" value="UniProtKB-SubCell"/>
</dbReference>
<dbReference type="SMART" id="SM00388">
    <property type="entry name" value="HisKA"/>
    <property type="match status" value="1"/>
</dbReference>
<keyword evidence="5 19" id="KW-0808">Transferase</keyword>
<dbReference type="InterPro" id="IPR050351">
    <property type="entry name" value="BphY/WalK/GraS-like"/>
</dbReference>
<evidence type="ECO:0000259" key="17">
    <source>
        <dbReference type="PROSITE" id="PS50113"/>
    </source>
</evidence>
<dbReference type="GO" id="GO:0000156">
    <property type="term" value="F:phosphorelay response regulator activity"/>
    <property type="evidence" value="ECO:0007669"/>
    <property type="project" value="TreeGrafter"/>
</dbReference>
<evidence type="ECO:0000256" key="13">
    <source>
        <dbReference type="SAM" id="MobiDB-lite"/>
    </source>
</evidence>
<dbReference type="EMBL" id="CP036427">
    <property type="protein sequence ID" value="QDV39185.1"/>
    <property type="molecule type" value="Genomic_DNA"/>
</dbReference>
<gene>
    <name evidence="19" type="primary">kinB</name>
    <name evidence="19" type="ORF">ElP_71490</name>
</gene>
<evidence type="ECO:0000256" key="1">
    <source>
        <dbReference type="ARBA" id="ARBA00000085"/>
    </source>
</evidence>
<evidence type="ECO:0000259" key="18">
    <source>
        <dbReference type="PROSITE" id="PS50885"/>
    </source>
</evidence>
<keyword evidence="4" id="KW-0597">Phosphoprotein</keyword>
<dbReference type="PROSITE" id="PS50109">
    <property type="entry name" value="HIS_KIN"/>
    <property type="match status" value="1"/>
</dbReference>
<evidence type="ECO:0000256" key="7">
    <source>
        <dbReference type="ARBA" id="ARBA00022741"/>
    </source>
</evidence>
<feature type="domain" description="Histidine kinase" evidence="15">
    <location>
        <begin position="394"/>
        <end position="610"/>
    </location>
</feature>
<dbReference type="InterPro" id="IPR036097">
    <property type="entry name" value="HisK_dim/P_sf"/>
</dbReference>
<evidence type="ECO:0000259" key="15">
    <source>
        <dbReference type="PROSITE" id="PS50109"/>
    </source>
</evidence>
<keyword evidence="10 14" id="KW-1133">Transmembrane helix</keyword>
<dbReference type="InterPro" id="IPR013656">
    <property type="entry name" value="PAS_4"/>
</dbReference>
<dbReference type="Pfam" id="PF02518">
    <property type="entry name" value="HATPase_c"/>
    <property type="match status" value="1"/>
</dbReference>
<dbReference type="RefSeq" id="WP_145279381.1">
    <property type="nucleotide sequence ID" value="NZ_CP036427.1"/>
</dbReference>
<dbReference type="PANTHER" id="PTHR42878:SF7">
    <property type="entry name" value="SENSOR HISTIDINE KINASE GLRK"/>
    <property type="match status" value="1"/>
</dbReference>
<dbReference type="CDD" id="cd06225">
    <property type="entry name" value="HAMP"/>
    <property type="match status" value="1"/>
</dbReference>
<evidence type="ECO:0000256" key="14">
    <source>
        <dbReference type="SAM" id="Phobius"/>
    </source>
</evidence>
<evidence type="ECO:0000256" key="12">
    <source>
        <dbReference type="ARBA" id="ARBA00023136"/>
    </source>
</evidence>
<dbReference type="GO" id="GO:0007234">
    <property type="term" value="P:osmosensory signaling via phosphorelay pathway"/>
    <property type="evidence" value="ECO:0007669"/>
    <property type="project" value="TreeGrafter"/>
</dbReference>
<geneLocation type="plasmid" evidence="20">
    <name>pelp_1</name>
</geneLocation>
<evidence type="ECO:0000256" key="10">
    <source>
        <dbReference type="ARBA" id="ARBA00022989"/>
    </source>
</evidence>
<dbReference type="CDD" id="cd00130">
    <property type="entry name" value="PAS"/>
    <property type="match status" value="1"/>
</dbReference>
<dbReference type="PROSITE" id="PS50113">
    <property type="entry name" value="PAC"/>
    <property type="match status" value="1"/>
</dbReference>
<accession>A0A518HEB4</accession>
<dbReference type="GO" id="GO:0030295">
    <property type="term" value="F:protein kinase activator activity"/>
    <property type="evidence" value="ECO:0007669"/>
    <property type="project" value="TreeGrafter"/>
</dbReference>
<feature type="region of interest" description="Disordered" evidence="13">
    <location>
        <begin position="593"/>
        <end position="623"/>
    </location>
</feature>
<keyword evidence="12 14" id="KW-0472">Membrane</keyword>
<keyword evidence="20" id="KW-1185">Reference proteome</keyword>
<dbReference type="Pfam" id="PF08448">
    <property type="entry name" value="PAS_4"/>
    <property type="match status" value="1"/>
</dbReference>
<dbReference type="PANTHER" id="PTHR42878">
    <property type="entry name" value="TWO-COMPONENT HISTIDINE KINASE"/>
    <property type="match status" value="1"/>
</dbReference>
<sequence>MFTTLRMRLLVGLAPLLAIVVALGVWAIVMFARLGGNIDVILRENYRSVLYAERMKEALERMDSALLFALGGEERQAREQFDEHRPGFEENLAAELDNLTLIAEGEPRMAADLQRTYREFVALSDRYFALGPERTEERRRLYFGRLLPTFLVLKGRADDILRINQENMEAMDRNARRAAAVSIRLMAVALLASVAVGTAVALGLGRSILGPIRAVTAGARAVGRGDYDQVVPVVSRDELGEQAEAFNAMARRIRELQAAGAARLLRAQRTAQATIDSFPDPVIVVDPAGAAERANPAACRMLGVSGCDGSAVSWAPPSAIREPLAAALRGEGDYLPSRFEQAVTLRDDGQERALLPRVLAIRDEHGEPLGAAVVLLDITRFRRIDQLKNDLVSTVSHELKTPLTSLQMAVHLLLEEVVGPLSPKQVELLLAARQDAERLLGMVNDLLDLTRIEQGRVRLDLRPTALKDLLADAVARFEARARDAGIALEWSLAPGLPGVPVDRERVAHVFDNLVGNALEHTPRGGSVRLRAEADGDAVRFAVADTGAGIPAEHLPHLFEKFYRVPGGRTGGAGLGLAITREIVAAHGGAIRAESTPGRGTTFTFTLPTDPARADRPTDEEATP</sequence>
<keyword evidence="8" id="KW-0418">Kinase</keyword>
<evidence type="ECO:0000256" key="3">
    <source>
        <dbReference type="ARBA" id="ARBA00012438"/>
    </source>
</evidence>
<dbReference type="GO" id="GO:0005524">
    <property type="term" value="F:ATP binding"/>
    <property type="evidence" value="ECO:0007669"/>
    <property type="project" value="UniProtKB-KW"/>
</dbReference>
<feature type="transmembrane region" description="Helical" evidence="14">
    <location>
        <begin position="183"/>
        <end position="204"/>
    </location>
</feature>
<dbReference type="SUPFAM" id="SSF47384">
    <property type="entry name" value="Homodimeric domain of signal transducing histidine kinase"/>
    <property type="match status" value="1"/>
</dbReference>
<proteinExistence type="predicted"/>
<evidence type="ECO:0000256" key="6">
    <source>
        <dbReference type="ARBA" id="ARBA00022692"/>
    </source>
</evidence>
<evidence type="ECO:0000313" key="20">
    <source>
        <dbReference type="Proteomes" id="UP000317835"/>
    </source>
</evidence>
<dbReference type="NCBIfam" id="TIGR00229">
    <property type="entry name" value="sensory_box"/>
    <property type="match status" value="1"/>
</dbReference>
<dbReference type="EC" id="2.7.13.3" evidence="3"/>
<reference evidence="19 20" key="1">
    <citation type="submission" date="2019-02" db="EMBL/GenBank/DDBJ databases">
        <title>Deep-cultivation of Planctomycetes and their phenomic and genomic characterization uncovers novel biology.</title>
        <authorList>
            <person name="Wiegand S."/>
            <person name="Jogler M."/>
            <person name="Boedeker C."/>
            <person name="Pinto D."/>
            <person name="Vollmers J."/>
            <person name="Rivas-Marin E."/>
            <person name="Kohn T."/>
            <person name="Peeters S.H."/>
            <person name="Heuer A."/>
            <person name="Rast P."/>
            <person name="Oberbeckmann S."/>
            <person name="Bunk B."/>
            <person name="Jeske O."/>
            <person name="Meyerdierks A."/>
            <person name="Storesund J.E."/>
            <person name="Kallscheuer N."/>
            <person name="Luecker S."/>
            <person name="Lage O.M."/>
            <person name="Pohl T."/>
            <person name="Merkel B.J."/>
            <person name="Hornburger P."/>
            <person name="Mueller R.-W."/>
            <person name="Bruemmer F."/>
            <person name="Labrenz M."/>
            <person name="Spormann A.M."/>
            <person name="Op den Camp H."/>
            <person name="Overmann J."/>
            <person name="Amann R."/>
            <person name="Jetten M.S.M."/>
            <person name="Mascher T."/>
            <person name="Medema M.H."/>
            <person name="Devos D.P."/>
            <person name="Kaster A.-K."/>
            <person name="Ovreas L."/>
            <person name="Rohde M."/>
            <person name="Galperin M.Y."/>
            <person name="Jogler C."/>
        </authorList>
    </citation>
    <scope>NUCLEOTIDE SEQUENCE [LARGE SCALE GENOMIC DNA]</scope>
    <source>
        <strain evidence="19 20">ElP</strain>
        <plasmid evidence="20">pelp_1</plasmid>
    </source>
</reference>
<evidence type="ECO:0000256" key="4">
    <source>
        <dbReference type="ARBA" id="ARBA00022553"/>
    </source>
</evidence>
<feature type="domain" description="PAS" evidence="16">
    <location>
        <begin position="267"/>
        <end position="305"/>
    </location>
</feature>
<dbReference type="SUPFAM" id="SSF158472">
    <property type="entry name" value="HAMP domain-like"/>
    <property type="match status" value="1"/>
</dbReference>
<organism evidence="19 20">
    <name type="scientific">Tautonia plasticadhaerens</name>
    <dbReference type="NCBI Taxonomy" id="2527974"/>
    <lineage>
        <taxon>Bacteria</taxon>
        <taxon>Pseudomonadati</taxon>
        <taxon>Planctomycetota</taxon>
        <taxon>Planctomycetia</taxon>
        <taxon>Isosphaerales</taxon>
        <taxon>Isosphaeraceae</taxon>
        <taxon>Tautonia</taxon>
    </lineage>
</organism>
<dbReference type="PRINTS" id="PR00344">
    <property type="entry name" value="BCTRLSENSOR"/>
</dbReference>
<dbReference type="KEGG" id="tpla:ElP_71490"/>
<evidence type="ECO:0000256" key="5">
    <source>
        <dbReference type="ARBA" id="ARBA00022679"/>
    </source>
</evidence>
<feature type="domain" description="PAC" evidence="17">
    <location>
        <begin position="337"/>
        <end position="390"/>
    </location>
</feature>